<organism evidence="9 10">
    <name type="scientific">Candidatus Methylospira mobilis</name>
    <dbReference type="NCBI Taxonomy" id="1808979"/>
    <lineage>
        <taxon>Bacteria</taxon>
        <taxon>Pseudomonadati</taxon>
        <taxon>Pseudomonadota</taxon>
        <taxon>Gammaproteobacteria</taxon>
        <taxon>Methylococcales</taxon>
        <taxon>Methylococcaceae</taxon>
        <taxon>Candidatus Methylospira</taxon>
    </lineage>
</organism>
<reference evidence="9 10" key="1">
    <citation type="submission" date="2019-09" db="EMBL/GenBank/DDBJ databases">
        <title>Ecophysiology of the spiral-shaped methanotroph Methylospira mobilis as revealed by the complete genome sequence.</title>
        <authorList>
            <person name="Oshkin I.Y."/>
            <person name="Dedysh S.N."/>
            <person name="Miroshnikov K."/>
            <person name="Danilova O.V."/>
            <person name="Hakobyan A."/>
            <person name="Liesack W."/>
        </authorList>
    </citation>
    <scope>NUCLEOTIDE SEQUENCE [LARGE SCALE GENOMIC DNA]</scope>
    <source>
        <strain evidence="9 10">Shm1</strain>
    </source>
</reference>
<accession>A0A5Q0BHV1</accession>
<feature type="transmembrane region" description="Helical" evidence="7">
    <location>
        <begin position="157"/>
        <end position="182"/>
    </location>
</feature>
<keyword evidence="6 7" id="KW-0472">Membrane</keyword>
<dbReference type="EMBL" id="CP044205">
    <property type="protein sequence ID" value="QFY42702.1"/>
    <property type="molecule type" value="Genomic_DNA"/>
</dbReference>
<dbReference type="PANTHER" id="PTHR30465">
    <property type="entry name" value="INNER MEMBRANE ABC TRANSPORTER"/>
    <property type="match status" value="1"/>
</dbReference>
<dbReference type="FunCoup" id="A0A5Q0BHV1">
    <property type="interactions" value="70"/>
</dbReference>
<dbReference type="GO" id="GO:0005886">
    <property type="term" value="C:plasma membrane"/>
    <property type="evidence" value="ECO:0007669"/>
    <property type="project" value="UniProtKB-SubCell"/>
</dbReference>
<evidence type="ECO:0000256" key="7">
    <source>
        <dbReference type="RuleBase" id="RU363032"/>
    </source>
</evidence>
<dbReference type="OrthoDB" id="9805855at2"/>
<dbReference type="Gene3D" id="1.10.3720.10">
    <property type="entry name" value="MetI-like"/>
    <property type="match status" value="1"/>
</dbReference>
<feature type="transmembrane region" description="Helical" evidence="7">
    <location>
        <begin position="213"/>
        <end position="231"/>
    </location>
</feature>
<dbReference type="InterPro" id="IPR000515">
    <property type="entry name" value="MetI-like"/>
</dbReference>
<dbReference type="KEGG" id="mmob:F6R98_08745"/>
<dbReference type="CDD" id="cd06261">
    <property type="entry name" value="TM_PBP2"/>
    <property type="match status" value="1"/>
</dbReference>
<keyword evidence="10" id="KW-1185">Reference proteome</keyword>
<proteinExistence type="inferred from homology"/>
<evidence type="ECO:0000313" key="9">
    <source>
        <dbReference type="EMBL" id="QFY42702.1"/>
    </source>
</evidence>
<feature type="domain" description="ABC transmembrane type-1" evidence="8">
    <location>
        <begin position="122"/>
        <end position="337"/>
    </location>
</feature>
<gene>
    <name evidence="9" type="ORF">F6R98_08745</name>
</gene>
<dbReference type="PANTHER" id="PTHR30465:SF66">
    <property type="entry name" value="INNER MEMBRANE ABC TRANSPORTER PERMEASE PROTEIN YEJB"/>
    <property type="match status" value="1"/>
</dbReference>
<keyword evidence="3" id="KW-1003">Cell membrane</keyword>
<dbReference type="GO" id="GO:0055085">
    <property type="term" value="P:transmembrane transport"/>
    <property type="evidence" value="ECO:0007669"/>
    <property type="project" value="InterPro"/>
</dbReference>
<comment type="similarity">
    <text evidence="7">Belongs to the binding-protein-dependent transport system permease family.</text>
</comment>
<evidence type="ECO:0000256" key="6">
    <source>
        <dbReference type="ARBA" id="ARBA00023136"/>
    </source>
</evidence>
<evidence type="ECO:0000256" key="1">
    <source>
        <dbReference type="ARBA" id="ARBA00004651"/>
    </source>
</evidence>
<name>A0A5Q0BHV1_9GAMM</name>
<feature type="transmembrane region" description="Helical" evidence="7">
    <location>
        <begin position="323"/>
        <end position="344"/>
    </location>
</feature>
<dbReference type="AlphaFoldDB" id="A0A5Q0BHV1"/>
<comment type="subcellular location">
    <subcellularLocation>
        <location evidence="1 7">Cell membrane</location>
        <topology evidence="1 7">Multi-pass membrane protein</topology>
    </subcellularLocation>
</comment>
<dbReference type="Pfam" id="PF00528">
    <property type="entry name" value="BPD_transp_1"/>
    <property type="match status" value="1"/>
</dbReference>
<dbReference type="InParanoid" id="A0A5Q0BHV1"/>
<evidence type="ECO:0000256" key="3">
    <source>
        <dbReference type="ARBA" id="ARBA00022475"/>
    </source>
</evidence>
<dbReference type="SUPFAM" id="SSF161098">
    <property type="entry name" value="MetI-like"/>
    <property type="match status" value="1"/>
</dbReference>
<dbReference type="RefSeq" id="WP_153248698.1">
    <property type="nucleotide sequence ID" value="NZ_CP044205.1"/>
</dbReference>
<keyword evidence="2 7" id="KW-0813">Transport</keyword>
<dbReference type="Proteomes" id="UP000325755">
    <property type="component" value="Chromosome"/>
</dbReference>
<dbReference type="PROSITE" id="PS50928">
    <property type="entry name" value="ABC_TM1"/>
    <property type="match status" value="1"/>
</dbReference>
<keyword evidence="4 7" id="KW-0812">Transmembrane</keyword>
<keyword evidence="5 7" id="KW-1133">Transmembrane helix</keyword>
<evidence type="ECO:0000313" key="10">
    <source>
        <dbReference type="Proteomes" id="UP000325755"/>
    </source>
</evidence>
<dbReference type="GO" id="GO:0042884">
    <property type="term" value="P:microcin transport"/>
    <property type="evidence" value="ECO:0007669"/>
    <property type="project" value="TreeGrafter"/>
</dbReference>
<protein>
    <submittedName>
        <fullName evidence="9">ABC transporter permease subunit</fullName>
    </submittedName>
</protein>
<feature type="transmembrane region" description="Helical" evidence="7">
    <location>
        <begin position="9"/>
        <end position="30"/>
    </location>
</feature>
<evidence type="ECO:0000256" key="5">
    <source>
        <dbReference type="ARBA" id="ARBA00022989"/>
    </source>
</evidence>
<feature type="transmembrane region" description="Helical" evidence="7">
    <location>
        <begin position="271"/>
        <end position="294"/>
    </location>
</feature>
<sequence>MWYYLLKRVLAIIPTLLGVLTLTFIITQFVPGGPVEHMLLQLDGDSARAGAEGGHANNGGSWDYNGRKGIDAQQLDQLSGLYGFDKAPLERYLLMLNNFLHFNLGDSYFRNQSVWSLIKDKLVVSVSLGVWTFFLAYLVSVPLGVAKAVRAGSRFDFISSLLVLGGYAVPGFVLGVMLIVLFGGGSFWDIFPLRGLTSENWAELSWFGKITDYLWHITLPVTASVVSTFALKTLLTKNTFLDELSRQYVLTARAKGLSERQVLWKHVFRNALLPLVTSFPGTFITAFFTGSLLIETLFSLDGLGLLSFESINSRDYPVILGNLYLFTLMALFTKLVGDIAYVLVDPRIKFDAQDL</sequence>
<evidence type="ECO:0000256" key="2">
    <source>
        <dbReference type="ARBA" id="ARBA00022448"/>
    </source>
</evidence>
<dbReference type="InterPro" id="IPR035906">
    <property type="entry name" value="MetI-like_sf"/>
</dbReference>
<evidence type="ECO:0000259" key="8">
    <source>
        <dbReference type="PROSITE" id="PS50928"/>
    </source>
</evidence>
<evidence type="ECO:0000256" key="4">
    <source>
        <dbReference type="ARBA" id="ARBA00022692"/>
    </source>
</evidence>
<feature type="transmembrane region" description="Helical" evidence="7">
    <location>
        <begin position="122"/>
        <end position="145"/>
    </location>
</feature>